<proteinExistence type="inferred from homology"/>
<dbReference type="SMART" id="SM00175">
    <property type="entry name" value="RAB"/>
    <property type="match status" value="1"/>
</dbReference>
<protein>
    <submittedName>
        <fullName evidence="8">Uncharacterized protein</fullName>
    </submittedName>
</protein>
<keyword evidence="9" id="KW-1185">Reference proteome</keyword>
<evidence type="ECO:0000313" key="8">
    <source>
        <dbReference type="EMBL" id="KAJ8319188.1"/>
    </source>
</evidence>
<comment type="caution">
    <text evidence="8">The sequence shown here is derived from an EMBL/GenBank/DDBJ whole genome shotgun (WGS) entry which is preliminary data.</text>
</comment>
<dbReference type="PROSITE" id="PS51421">
    <property type="entry name" value="RAS"/>
    <property type="match status" value="1"/>
</dbReference>
<dbReference type="InterPro" id="IPR052236">
    <property type="entry name" value="Small_GTPase_RasD"/>
</dbReference>
<dbReference type="Gene3D" id="3.40.50.300">
    <property type="entry name" value="P-loop containing nucleotide triphosphate hydrolases"/>
    <property type="match status" value="1"/>
</dbReference>
<comment type="similarity">
    <text evidence="7">Belongs to the small GTPase superfamily. RasD family.</text>
</comment>
<keyword evidence="4" id="KW-0547">Nucleotide-binding</keyword>
<sequence>MSNRSRSVQVDRGANKIYYRITVMGGAGVGKSSIISQFLYDRFLSEYKKTVEELHRGEYDVNGSKLTLDILDTAGAYTFPAMRRLAISTSDAFVLVYAFDDPTSFEEVKTLRDEIIAEKGTEHVPIVIVGNKCDRLDDIDQIERETVETTACIEWGNGYVEVSAKDNVNIIGIFKEILRQCNYQYALSPAVKRRRASMSVISNNVMTTKEKKRHNSCKSR</sequence>
<accession>A0ABQ9FPI2</accession>
<dbReference type="PRINTS" id="PR00449">
    <property type="entry name" value="RASTRNSFRMNG"/>
</dbReference>
<keyword evidence="3" id="KW-0488">Methylation</keyword>
<evidence type="ECO:0000256" key="3">
    <source>
        <dbReference type="ARBA" id="ARBA00022481"/>
    </source>
</evidence>
<gene>
    <name evidence="8" type="ORF">KUTeg_004279</name>
</gene>
<dbReference type="SMART" id="SM00174">
    <property type="entry name" value="RHO"/>
    <property type="match status" value="1"/>
</dbReference>
<keyword evidence="2" id="KW-1003">Cell membrane</keyword>
<dbReference type="InterPro" id="IPR005225">
    <property type="entry name" value="Small_GTP-bd"/>
</dbReference>
<keyword evidence="5" id="KW-0472">Membrane</keyword>
<dbReference type="SUPFAM" id="SSF52540">
    <property type="entry name" value="P-loop containing nucleoside triphosphate hydrolases"/>
    <property type="match status" value="1"/>
</dbReference>
<evidence type="ECO:0000313" key="9">
    <source>
        <dbReference type="Proteomes" id="UP001217089"/>
    </source>
</evidence>
<evidence type="ECO:0000256" key="7">
    <source>
        <dbReference type="ARBA" id="ARBA00038061"/>
    </source>
</evidence>
<dbReference type="InterPro" id="IPR027417">
    <property type="entry name" value="P-loop_NTPase"/>
</dbReference>
<dbReference type="Proteomes" id="UP001217089">
    <property type="component" value="Unassembled WGS sequence"/>
</dbReference>
<evidence type="ECO:0000256" key="6">
    <source>
        <dbReference type="ARBA" id="ARBA00023288"/>
    </source>
</evidence>
<keyword evidence="6" id="KW-0449">Lipoprotein</keyword>
<evidence type="ECO:0000256" key="2">
    <source>
        <dbReference type="ARBA" id="ARBA00022475"/>
    </source>
</evidence>
<dbReference type="NCBIfam" id="TIGR00231">
    <property type="entry name" value="small_GTP"/>
    <property type="match status" value="1"/>
</dbReference>
<dbReference type="Pfam" id="PF00071">
    <property type="entry name" value="Ras"/>
    <property type="match status" value="1"/>
</dbReference>
<reference evidence="8 9" key="1">
    <citation type="submission" date="2022-12" db="EMBL/GenBank/DDBJ databases">
        <title>Chromosome-level genome of Tegillarca granosa.</title>
        <authorList>
            <person name="Kim J."/>
        </authorList>
    </citation>
    <scope>NUCLEOTIDE SEQUENCE [LARGE SCALE GENOMIC DNA]</scope>
    <source>
        <strain evidence="8">Teg-2019</strain>
        <tissue evidence="8">Adductor muscle</tissue>
    </source>
</reference>
<dbReference type="SMART" id="SM00173">
    <property type="entry name" value="RAS"/>
    <property type="match status" value="1"/>
</dbReference>
<keyword evidence="4" id="KW-0342">GTP-binding</keyword>
<dbReference type="EMBL" id="JARBDR010000214">
    <property type="protein sequence ID" value="KAJ8319188.1"/>
    <property type="molecule type" value="Genomic_DNA"/>
</dbReference>
<evidence type="ECO:0000256" key="1">
    <source>
        <dbReference type="ARBA" id="ARBA00004193"/>
    </source>
</evidence>
<dbReference type="PANTHER" id="PTHR46149:SF7">
    <property type="entry name" value="GTP-BINDING PROTEIN DI-RAS2"/>
    <property type="match status" value="1"/>
</dbReference>
<evidence type="ECO:0000256" key="4">
    <source>
        <dbReference type="ARBA" id="ARBA00023134"/>
    </source>
</evidence>
<comment type="subcellular location">
    <subcellularLocation>
        <location evidence="1">Cell membrane</location>
        <topology evidence="1">Lipid-anchor</topology>
    </subcellularLocation>
</comment>
<name>A0ABQ9FPI2_TEGGR</name>
<dbReference type="PANTHER" id="PTHR46149">
    <property type="entry name" value="MIP08469P"/>
    <property type="match status" value="1"/>
</dbReference>
<dbReference type="InterPro" id="IPR001806">
    <property type="entry name" value="Small_GTPase"/>
</dbReference>
<dbReference type="PROSITE" id="PS51419">
    <property type="entry name" value="RAB"/>
    <property type="match status" value="1"/>
</dbReference>
<organism evidence="8 9">
    <name type="scientific">Tegillarca granosa</name>
    <name type="common">Malaysian cockle</name>
    <name type="synonym">Anadara granosa</name>
    <dbReference type="NCBI Taxonomy" id="220873"/>
    <lineage>
        <taxon>Eukaryota</taxon>
        <taxon>Metazoa</taxon>
        <taxon>Spiralia</taxon>
        <taxon>Lophotrochozoa</taxon>
        <taxon>Mollusca</taxon>
        <taxon>Bivalvia</taxon>
        <taxon>Autobranchia</taxon>
        <taxon>Pteriomorphia</taxon>
        <taxon>Arcoida</taxon>
        <taxon>Arcoidea</taxon>
        <taxon>Arcidae</taxon>
        <taxon>Tegillarca</taxon>
    </lineage>
</organism>
<evidence type="ECO:0000256" key="5">
    <source>
        <dbReference type="ARBA" id="ARBA00023136"/>
    </source>
</evidence>